<organism evidence="10 11">
    <name type="scientific">Liquorilactobacillus uvarum DSM 19971</name>
    <dbReference type="NCBI Taxonomy" id="1423812"/>
    <lineage>
        <taxon>Bacteria</taxon>
        <taxon>Bacillati</taxon>
        <taxon>Bacillota</taxon>
        <taxon>Bacilli</taxon>
        <taxon>Lactobacillales</taxon>
        <taxon>Lactobacillaceae</taxon>
        <taxon>Liquorilactobacillus</taxon>
    </lineage>
</organism>
<dbReference type="InterPro" id="IPR022893">
    <property type="entry name" value="Shikimate_DH_fam"/>
</dbReference>
<feature type="active site" description="Proton acceptor" evidence="7">
    <location>
        <position position="71"/>
    </location>
</feature>
<evidence type="ECO:0000256" key="1">
    <source>
        <dbReference type="ARBA" id="ARBA00004871"/>
    </source>
</evidence>
<feature type="binding site" evidence="7">
    <location>
        <begin position="131"/>
        <end position="135"/>
    </location>
    <ligand>
        <name>NADP(+)</name>
        <dbReference type="ChEBI" id="CHEBI:58349"/>
    </ligand>
</feature>
<proteinExistence type="inferred from homology"/>
<dbReference type="PANTHER" id="PTHR21089:SF1">
    <property type="entry name" value="BIFUNCTIONAL 3-DEHYDROQUINATE DEHYDRATASE_SHIKIMATE DEHYDROGENASE, CHLOROPLASTIC"/>
    <property type="match status" value="1"/>
</dbReference>
<dbReference type="UniPathway" id="UPA00053">
    <property type="reaction ID" value="UER00087"/>
</dbReference>
<dbReference type="GO" id="GO:0009073">
    <property type="term" value="P:aromatic amino acid family biosynthetic process"/>
    <property type="evidence" value="ECO:0007669"/>
    <property type="project" value="UniProtKB-KW"/>
</dbReference>
<gene>
    <name evidence="7" type="primary">aroE</name>
    <name evidence="10" type="ORF">FD20_GL000763</name>
</gene>
<comment type="pathway">
    <text evidence="1 7">Metabolic intermediate biosynthesis; chorismate biosynthesis; chorismate from D-erythrose 4-phosphate and phosphoenolpyruvate: step 4/7.</text>
</comment>
<keyword evidence="11" id="KW-1185">Reference proteome</keyword>
<dbReference type="STRING" id="1423812.FD20_GL000763"/>
<dbReference type="HAMAP" id="MF_00222">
    <property type="entry name" value="Shikimate_DH_AroE"/>
    <property type="match status" value="1"/>
</dbReference>
<comment type="catalytic activity">
    <reaction evidence="7">
        <text>shikimate + NADP(+) = 3-dehydroshikimate + NADPH + H(+)</text>
        <dbReference type="Rhea" id="RHEA:17737"/>
        <dbReference type="ChEBI" id="CHEBI:15378"/>
        <dbReference type="ChEBI" id="CHEBI:16630"/>
        <dbReference type="ChEBI" id="CHEBI:36208"/>
        <dbReference type="ChEBI" id="CHEBI:57783"/>
        <dbReference type="ChEBI" id="CHEBI:58349"/>
        <dbReference type="EC" id="1.1.1.25"/>
    </reaction>
</comment>
<keyword evidence="3 7" id="KW-0028">Amino-acid biosynthesis</keyword>
<feature type="binding site" evidence="7">
    <location>
        <position position="107"/>
    </location>
    <ligand>
        <name>shikimate</name>
        <dbReference type="ChEBI" id="CHEBI:36208"/>
    </ligand>
</feature>
<reference evidence="10 11" key="1">
    <citation type="journal article" date="2015" name="Genome Announc.">
        <title>Expanding the biotechnology potential of lactobacilli through comparative genomics of 213 strains and associated genera.</title>
        <authorList>
            <person name="Sun Z."/>
            <person name="Harris H.M."/>
            <person name="McCann A."/>
            <person name="Guo C."/>
            <person name="Argimon S."/>
            <person name="Zhang W."/>
            <person name="Yang X."/>
            <person name="Jeffery I.B."/>
            <person name="Cooney J.C."/>
            <person name="Kagawa T.F."/>
            <person name="Liu W."/>
            <person name="Song Y."/>
            <person name="Salvetti E."/>
            <person name="Wrobel A."/>
            <person name="Rasinkangas P."/>
            <person name="Parkhill J."/>
            <person name="Rea M.C."/>
            <person name="O'Sullivan O."/>
            <person name="Ritari J."/>
            <person name="Douillard F.P."/>
            <person name="Paul Ross R."/>
            <person name="Yang R."/>
            <person name="Briner A.E."/>
            <person name="Felis G.E."/>
            <person name="de Vos W.M."/>
            <person name="Barrangou R."/>
            <person name="Klaenhammer T.R."/>
            <person name="Caufield P.W."/>
            <person name="Cui Y."/>
            <person name="Zhang H."/>
            <person name="O'Toole P.W."/>
        </authorList>
    </citation>
    <scope>NUCLEOTIDE SEQUENCE [LARGE SCALE GENOMIC DNA]</scope>
    <source>
        <strain evidence="10 11">DSM 19971</strain>
    </source>
</reference>
<dbReference type="PATRIC" id="fig|1423812.3.peg.828"/>
<comment type="caution">
    <text evidence="10">The sequence shown here is derived from an EMBL/GenBank/DDBJ whole genome shotgun (WGS) entry which is preliminary data.</text>
</comment>
<dbReference type="Gene3D" id="3.40.50.10860">
    <property type="entry name" value="Leucine Dehydrogenase, chain A, domain 1"/>
    <property type="match status" value="1"/>
</dbReference>
<evidence type="ECO:0000256" key="6">
    <source>
        <dbReference type="ARBA" id="ARBA00023141"/>
    </source>
</evidence>
<feature type="binding site" evidence="7">
    <location>
        <begin position="20"/>
        <end position="22"/>
    </location>
    <ligand>
        <name>shikimate</name>
        <dbReference type="ChEBI" id="CHEBI:36208"/>
    </ligand>
</feature>
<feature type="binding site" evidence="7">
    <location>
        <position position="232"/>
    </location>
    <ligand>
        <name>NADP(+)</name>
        <dbReference type="ChEBI" id="CHEBI:58349"/>
    </ligand>
</feature>
<dbReference type="GO" id="GO:0050661">
    <property type="term" value="F:NADP binding"/>
    <property type="evidence" value="ECO:0007669"/>
    <property type="project" value="InterPro"/>
</dbReference>
<keyword evidence="4 7" id="KW-0521">NADP</keyword>
<dbReference type="GO" id="GO:0008652">
    <property type="term" value="P:amino acid biosynthetic process"/>
    <property type="evidence" value="ECO:0007669"/>
    <property type="project" value="UniProtKB-KW"/>
</dbReference>
<accession>A0A0R1Q412</accession>
<dbReference type="GO" id="GO:0009423">
    <property type="term" value="P:chorismate biosynthetic process"/>
    <property type="evidence" value="ECO:0007669"/>
    <property type="project" value="UniProtKB-UniRule"/>
</dbReference>
<keyword evidence="5 7" id="KW-0560">Oxidoreductase</keyword>
<evidence type="ECO:0000313" key="10">
    <source>
        <dbReference type="EMBL" id="KRL36954.1"/>
    </source>
</evidence>
<sequence length="285" mass="32084">MKINAHTALYGFIAYPAKHSYSPAMYNCSFKHCRLNARYLAFEVAPSNLSEAVSGIRSLNLKGINLSMPFKRDIIPFLDEITPEARQIQAVNTVKNENGRLIGATTDGDGMFEDLKSRGWNLKGRKITVLGAGGAGRSIIAAAARYNVREVNIFKRKNSTYTQLKEWVESIADKSETEFNVYPYNDDEKMKNTLEQSDILINTTNIGMTEKRLPFGEDVLESLSPNQLVYDIIYQPAETVLLKKAKEHGCQIYNGLGMLLWQGALAFNFWTGQKMPVEEVKKILQ</sequence>
<dbReference type="GO" id="GO:0004764">
    <property type="term" value="F:shikimate 3-dehydrogenase (NADP+) activity"/>
    <property type="evidence" value="ECO:0007669"/>
    <property type="project" value="UniProtKB-UniRule"/>
</dbReference>
<evidence type="ECO:0000256" key="7">
    <source>
        <dbReference type="HAMAP-Rule" id="MF_00222"/>
    </source>
</evidence>
<dbReference type="InterPro" id="IPR011342">
    <property type="entry name" value="Shikimate_DH"/>
</dbReference>
<dbReference type="PANTHER" id="PTHR21089">
    <property type="entry name" value="SHIKIMATE DEHYDROGENASE"/>
    <property type="match status" value="1"/>
</dbReference>
<comment type="similarity">
    <text evidence="7">Belongs to the shikimate dehydrogenase family.</text>
</comment>
<dbReference type="NCBIfam" id="NF001314">
    <property type="entry name" value="PRK00258.2-2"/>
    <property type="match status" value="1"/>
</dbReference>
<feature type="binding site" evidence="7">
    <location>
        <position position="67"/>
    </location>
    <ligand>
        <name>shikimate</name>
        <dbReference type="ChEBI" id="CHEBI:36208"/>
    </ligand>
</feature>
<dbReference type="GO" id="GO:0019632">
    <property type="term" value="P:shikimate metabolic process"/>
    <property type="evidence" value="ECO:0007669"/>
    <property type="project" value="InterPro"/>
</dbReference>
<dbReference type="CDD" id="cd01065">
    <property type="entry name" value="NAD_bind_Shikimate_DH"/>
    <property type="match status" value="1"/>
</dbReference>
<feature type="domain" description="SDH C-terminal" evidence="9">
    <location>
        <begin position="255"/>
        <end position="285"/>
    </location>
</feature>
<dbReference type="InterPro" id="IPR046346">
    <property type="entry name" value="Aminoacid_DH-like_N_sf"/>
</dbReference>
<feature type="binding site" evidence="7">
    <location>
        <position position="234"/>
    </location>
    <ligand>
        <name>shikimate</name>
        <dbReference type="ChEBI" id="CHEBI:36208"/>
    </ligand>
</feature>
<dbReference type="InterPro" id="IPR036291">
    <property type="entry name" value="NAD(P)-bd_dom_sf"/>
</dbReference>
<comment type="caution">
    <text evidence="7">Lacks conserved residue(s) required for the propagation of feature annotation.</text>
</comment>
<dbReference type="NCBIfam" id="TIGR00507">
    <property type="entry name" value="aroE"/>
    <property type="match status" value="1"/>
</dbReference>
<feature type="binding site" evidence="7">
    <location>
        <position position="262"/>
    </location>
    <ligand>
        <name>shikimate</name>
        <dbReference type="ChEBI" id="CHEBI:36208"/>
    </ligand>
</feature>
<dbReference type="RefSeq" id="WP_057737767.1">
    <property type="nucleotide sequence ID" value="NZ_AZEG01000018.1"/>
</dbReference>
<evidence type="ECO:0000259" key="9">
    <source>
        <dbReference type="Pfam" id="PF18317"/>
    </source>
</evidence>
<feature type="binding site" evidence="7">
    <location>
        <position position="92"/>
    </location>
    <ligand>
        <name>shikimate</name>
        <dbReference type="ChEBI" id="CHEBI:36208"/>
    </ligand>
</feature>
<comment type="subunit">
    <text evidence="7">Homodimer.</text>
</comment>
<name>A0A0R1Q412_9LACO</name>
<dbReference type="SUPFAM" id="SSF51735">
    <property type="entry name" value="NAD(P)-binding Rossmann-fold domains"/>
    <property type="match status" value="1"/>
</dbReference>
<evidence type="ECO:0000259" key="8">
    <source>
        <dbReference type="Pfam" id="PF08501"/>
    </source>
</evidence>
<dbReference type="AlphaFoldDB" id="A0A0R1Q412"/>
<dbReference type="Proteomes" id="UP000051155">
    <property type="component" value="Unassembled WGS sequence"/>
</dbReference>
<evidence type="ECO:0000256" key="5">
    <source>
        <dbReference type="ARBA" id="ARBA00023002"/>
    </source>
</evidence>
<dbReference type="InterPro" id="IPR041121">
    <property type="entry name" value="SDH_C"/>
</dbReference>
<dbReference type="OrthoDB" id="9792692at2"/>
<dbReference type="Pfam" id="PF08501">
    <property type="entry name" value="Shikimate_dh_N"/>
    <property type="match status" value="1"/>
</dbReference>
<protein>
    <recommendedName>
        <fullName evidence="2 7">Shikimate dehydrogenase (NADP(+))</fullName>
        <shortName evidence="7">SDH</shortName>
        <ecNumber evidence="2 7">1.1.1.25</ecNumber>
    </recommendedName>
</protein>
<evidence type="ECO:0000256" key="4">
    <source>
        <dbReference type="ARBA" id="ARBA00022857"/>
    </source>
</evidence>
<keyword evidence="6 7" id="KW-0057">Aromatic amino acid biosynthesis</keyword>
<dbReference type="InterPro" id="IPR013708">
    <property type="entry name" value="Shikimate_DH-bd_N"/>
</dbReference>
<dbReference type="SUPFAM" id="SSF53223">
    <property type="entry name" value="Aminoacid dehydrogenase-like, N-terminal domain"/>
    <property type="match status" value="1"/>
</dbReference>
<feature type="domain" description="Shikimate dehydrogenase substrate binding N-terminal" evidence="8">
    <location>
        <begin position="13"/>
        <end position="94"/>
    </location>
</feature>
<evidence type="ECO:0000256" key="2">
    <source>
        <dbReference type="ARBA" id="ARBA00012962"/>
    </source>
</evidence>
<evidence type="ECO:0000313" key="11">
    <source>
        <dbReference type="Proteomes" id="UP000051155"/>
    </source>
</evidence>
<dbReference type="EC" id="1.1.1.25" evidence="2 7"/>
<comment type="function">
    <text evidence="7">Involved in the biosynthesis of the chorismate, which leads to the biosynthesis of aromatic amino acids. Catalyzes the reversible NADPH linked reduction of 3-dehydroshikimate (DHSA) to yield shikimate (SA).</text>
</comment>
<dbReference type="Gene3D" id="3.40.50.720">
    <property type="entry name" value="NAD(P)-binding Rossmann-like Domain"/>
    <property type="match status" value="1"/>
</dbReference>
<feature type="binding site" evidence="7">
    <location>
        <position position="255"/>
    </location>
    <ligand>
        <name>NADP(+)</name>
        <dbReference type="ChEBI" id="CHEBI:58349"/>
    </ligand>
</feature>
<evidence type="ECO:0000256" key="3">
    <source>
        <dbReference type="ARBA" id="ARBA00022605"/>
    </source>
</evidence>
<dbReference type="Pfam" id="PF18317">
    <property type="entry name" value="SDH_C"/>
    <property type="match status" value="1"/>
</dbReference>
<dbReference type="EMBL" id="AZEG01000018">
    <property type="protein sequence ID" value="KRL36954.1"/>
    <property type="molecule type" value="Genomic_DNA"/>
</dbReference>